<evidence type="ECO:0000256" key="1">
    <source>
        <dbReference type="SAM" id="Phobius"/>
    </source>
</evidence>
<feature type="transmembrane region" description="Helical" evidence="1">
    <location>
        <begin position="174"/>
        <end position="191"/>
    </location>
</feature>
<feature type="transmembrane region" description="Helical" evidence="1">
    <location>
        <begin position="97"/>
        <end position="118"/>
    </location>
</feature>
<evidence type="ECO:0000313" key="2">
    <source>
        <dbReference type="EMBL" id="KAK1561633.1"/>
    </source>
</evidence>
<dbReference type="CDD" id="cd12148">
    <property type="entry name" value="fungal_TF_MHR"/>
    <property type="match status" value="1"/>
</dbReference>
<name>A0AAD8UWU7_9PEZI</name>
<gene>
    <name evidence="2" type="ORF">LY79DRAFT_645265</name>
</gene>
<protein>
    <submittedName>
        <fullName evidence="2">Uncharacterized protein</fullName>
    </submittedName>
</protein>
<reference evidence="2" key="1">
    <citation type="submission" date="2021-06" db="EMBL/GenBank/DDBJ databases">
        <title>Comparative genomics, transcriptomics and evolutionary studies reveal genomic signatures of adaptation to plant cell wall in hemibiotrophic fungi.</title>
        <authorList>
            <consortium name="DOE Joint Genome Institute"/>
            <person name="Baroncelli R."/>
            <person name="Diaz J.F."/>
            <person name="Benocci T."/>
            <person name="Peng M."/>
            <person name="Battaglia E."/>
            <person name="Haridas S."/>
            <person name="Andreopoulos W."/>
            <person name="Labutti K."/>
            <person name="Pangilinan J."/>
            <person name="Floch G.L."/>
            <person name="Makela M.R."/>
            <person name="Henrissat B."/>
            <person name="Grigoriev I.V."/>
            <person name="Crouch J.A."/>
            <person name="De Vries R.P."/>
            <person name="Sukno S.A."/>
            <person name="Thon M.R."/>
        </authorList>
    </citation>
    <scope>NUCLEOTIDE SEQUENCE</scope>
    <source>
        <strain evidence="2">CBS 125086</strain>
    </source>
</reference>
<organism evidence="2 3">
    <name type="scientific">Colletotrichum navitas</name>
    <dbReference type="NCBI Taxonomy" id="681940"/>
    <lineage>
        <taxon>Eukaryota</taxon>
        <taxon>Fungi</taxon>
        <taxon>Dikarya</taxon>
        <taxon>Ascomycota</taxon>
        <taxon>Pezizomycotina</taxon>
        <taxon>Sordariomycetes</taxon>
        <taxon>Hypocreomycetidae</taxon>
        <taxon>Glomerellales</taxon>
        <taxon>Glomerellaceae</taxon>
        <taxon>Colletotrichum</taxon>
        <taxon>Colletotrichum graminicola species complex</taxon>
    </lineage>
</organism>
<dbReference type="EMBL" id="JAHLJV010000260">
    <property type="protein sequence ID" value="KAK1561633.1"/>
    <property type="molecule type" value="Genomic_DNA"/>
</dbReference>
<keyword evidence="3" id="KW-1185">Reference proteome</keyword>
<dbReference type="AlphaFoldDB" id="A0AAD8UWU7"/>
<accession>A0AAD8UWU7</accession>
<sequence>MLDHEFCTWRPSFNHGNDICTSMYTHSEVLHRVFRYQYSPQALGRSVLSAHDRCDRLKARYCELGEWLNSLPTPLNKAHDHIFIETLRHKTQQLRRAFHIFIMYRRAIFFIHCPWVSLTTFLGDKSDSGVTEQMREPCIERCIKSATSVIKLASSGLFLEEELGISTTPGLADMGQLLLISLFCIIHHLVYSKKANRKELIPYLAIFGGFLGRLSLDNEALLPSYLELVHLLSAS</sequence>
<proteinExistence type="predicted"/>
<evidence type="ECO:0000313" key="3">
    <source>
        <dbReference type="Proteomes" id="UP001230504"/>
    </source>
</evidence>
<comment type="caution">
    <text evidence="2">The sequence shown here is derived from an EMBL/GenBank/DDBJ whole genome shotgun (WGS) entry which is preliminary data.</text>
</comment>
<dbReference type="GeneID" id="85446680"/>
<dbReference type="RefSeq" id="XP_060406772.1">
    <property type="nucleotide sequence ID" value="XM_060562440.1"/>
</dbReference>
<keyword evidence="1" id="KW-0472">Membrane</keyword>
<keyword evidence="1" id="KW-0812">Transmembrane</keyword>
<keyword evidence="1" id="KW-1133">Transmembrane helix</keyword>
<dbReference type="Proteomes" id="UP001230504">
    <property type="component" value="Unassembled WGS sequence"/>
</dbReference>